<evidence type="ECO:0000313" key="1">
    <source>
        <dbReference type="EMBL" id="RHI25737.1"/>
    </source>
</evidence>
<comment type="caution">
    <text evidence="1">The sequence shown here is derived from an EMBL/GenBank/DDBJ whole genome shotgun (WGS) entry which is preliminary data.</text>
</comment>
<sequence>MAIQKLDKHIPKSAKTMPIWIKENSNDLAWDLVYLTDDEKYFVSIDHKRVYPVRESLLWNMVDVPTNCN</sequence>
<evidence type="ECO:0000313" key="2">
    <source>
        <dbReference type="Proteomes" id="UP000285865"/>
    </source>
</evidence>
<dbReference type="EMBL" id="QRKN01000001">
    <property type="protein sequence ID" value="RHI25737.1"/>
    <property type="molecule type" value="Genomic_DNA"/>
</dbReference>
<protein>
    <submittedName>
        <fullName evidence="1">Uncharacterized protein</fullName>
    </submittedName>
</protein>
<accession>A0A414ZR76</accession>
<gene>
    <name evidence="1" type="ORF">DW172_03380</name>
</gene>
<reference evidence="1 2" key="1">
    <citation type="submission" date="2018-08" db="EMBL/GenBank/DDBJ databases">
        <title>A genome reference for cultivated species of the human gut microbiota.</title>
        <authorList>
            <person name="Zou Y."/>
            <person name="Xue W."/>
            <person name="Luo G."/>
        </authorList>
    </citation>
    <scope>NUCLEOTIDE SEQUENCE [LARGE SCALE GENOMIC DNA]</scope>
    <source>
        <strain evidence="1 2">AM16-11</strain>
    </source>
</reference>
<dbReference type="AlphaFoldDB" id="A0A414ZR76"/>
<dbReference type="RefSeq" id="WP_118257213.1">
    <property type="nucleotide sequence ID" value="NZ_QRKN01000001.1"/>
</dbReference>
<organism evidence="1 2">
    <name type="scientific">Agathobacter rectalis</name>
    <dbReference type="NCBI Taxonomy" id="39491"/>
    <lineage>
        <taxon>Bacteria</taxon>
        <taxon>Bacillati</taxon>
        <taxon>Bacillota</taxon>
        <taxon>Clostridia</taxon>
        <taxon>Lachnospirales</taxon>
        <taxon>Lachnospiraceae</taxon>
        <taxon>Agathobacter</taxon>
    </lineage>
</organism>
<proteinExistence type="predicted"/>
<name>A0A414ZR76_9FIRM</name>
<dbReference type="Proteomes" id="UP000285865">
    <property type="component" value="Unassembled WGS sequence"/>
</dbReference>